<dbReference type="EMBL" id="CATNWA010019405">
    <property type="protein sequence ID" value="CAI9613013.1"/>
    <property type="molecule type" value="Genomic_DNA"/>
</dbReference>
<evidence type="ECO:0000313" key="3">
    <source>
        <dbReference type="EMBL" id="CAI9613013.1"/>
    </source>
</evidence>
<evidence type="ECO:0000256" key="2">
    <source>
        <dbReference type="SAM" id="MobiDB-lite"/>
    </source>
</evidence>
<evidence type="ECO:0008006" key="5">
    <source>
        <dbReference type="Google" id="ProtNLM"/>
    </source>
</evidence>
<gene>
    <name evidence="3" type="ORF">SPARVUS_LOCUS14823860</name>
</gene>
<keyword evidence="4" id="KW-1185">Reference proteome</keyword>
<sequence>SSADKPGKSETVEEEIDIDLNAPETEKAALAIQNKFRRFQKKKPNPSS</sequence>
<proteinExistence type="inferred from homology"/>
<dbReference type="PANTHER" id="PTHR15359">
    <property type="entry name" value="IG-LIKE DOMAIN-CONTAINING PROTEIN"/>
    <property type="match status" value="1"/>
</dbReference>
<protein>
    <recommendedName>
        <fullName evidence="5">Purkinje cell protein 4</fullName>
    </recommendedName>
</protein>
<evidence type="ECO:0000313" key="4">
    <source>
        <dbReference type="Proteomes" id="UP001162483"/>
    </source>
</evidence>
<accession>A0ABN9GWV1</accession>
<dbReference type="Proteomes" id="UP001162483">
    <property type="component" value="Unassembled WGS sequence"/>
</dbReference>
<evidence type="ECO:0000256" key="1">
    <source>
        <dbReference type="ARBA" id="ARBA00038017"/>
    </source>
</evidence>
<name>A0ABN9GWV1_9NEOB</name>
<feature type="region of interest" description="Disordered" evidence="2">
    <location>
        <begin position="1"/>
        <end position="20"/>
    </location>
</feature>
<dbReference type="PANTHER" id="PTHR15359:SF5">
    <property type="entry name" value="PURKINJE CELL PROTEIN 4-LIKE PROTEIN 1"/>
    <property type="match status" value="1"/>
</dbReference>
<reference evidence="3" key="1">
    <citation type="submission" date="2023-05" db="EMBL/GenBank/DDBJ databases">
        <authorList>
            <person name="Stuckert A."/>
        </authorList>
    </citation>
    <scope>NUCLEOTIDE SEQUENCE</scope>
</reference>
<comment type="caution">
    <text evidence="3">The sequence shown here is derived from an EMBL/GenBank/DDBJ whole genome shotgun (WGS) entry which is preliminary data.</text>
</comment>
<comment type="similarity">
    <text evidence="1">Belongs to the PCP4 family.</text>
</comment>
<feature type="non-terminal residue" evidence="3">
    <location>
        <position position="1"/>
    </location>
</feature>
<organism evidence="3 4">
    <name type="scientific">Staurois parvus</name>
    <dbReference type="NCBI Taxonomy" id="386267"/>
    <lineage>
        <taxon>Eukaryota</taxon>
        <taxon>Metazoa</taxon>
        <taxon>Chordata</taxon>
        <taxon>Craniata</taxon>
        <taxon>Vertebrata</taxon>
        <taxon>Euteleostomi</taxon>
        <taxon>Amphibia</taxon>
        <taxon>Batrachia</taxon>
        <taxon>Anura</taxon>
        <taxon>Neobatrachia</taxon>
        <taxon>Ranoidea</taxon>
        <taxon>Ranidae</taxon>
        <taxon>Staurois</taxon>
    </lineage>
</organism>
<dbReference type="InterPro" id="IPR052142">
    <property type="entry name" value="Calmodulin_Regulator_PCP4-like"/>
</dbReference>
<feature type="compositionally biased region" description="Basic and acidic residues" evidence="2">
    <location>
        <begin position="1"/>
        <end position="11"/>
    </location>
</feature>